<protein>
    <submittedName>
        <fullName evidence="4">Response regulator</fullName>
    </submittedName>
</protein>
<dbReference type="EMBL" id="JAKWBL010000001">
    <property type="protein sequence ID" value="MCH5597529.1"/>
    <property type="molecule type" value="Genomic_DNA"/>
</dbReference>
<dbReference type="SUPFAM" id="SSF52172">
    <property type="entry name" value="CheY-like"/>
    <property type="match status" value="1"/>
</dbReference>
<dbReference type="PROSITE" id="PS50110">
    <property type="entry name" value="RESPONSE_REGULATORY"/>
    <property type="match status" value="1"/>
</dbReference>
<dbReference type="Pfam" id="PF00072">
    <property type="entry name" value="Response_reg"/>
    <property type="match status" value="1"/>
</dbReference>
<dbReference type="RefSeq" id="WP_240826910.1">
    <property type="nucleotide sequence ID" value="NZ_JAKWBL010000001.1"/>
</dbReference>
<dbReference type="PANTHER" id="PTHR44591">
    <property type="entry name" value="STRESS RESPONSE REGULATOR PROTEIN 1"/>
    <property type="match status" value="1"/>
</dbReference>
<comment type="caution">
    <text evidence="4">The sequence shown here is derived from an EMBL/GenBank/DDBJ whole genome shotgun (WGS) entry which is preliminary data.</text>
</comment>
<dbReference type="InterPro" id="IPR001789">
    <property type="entry name" value="Sig_transdc_resp-reg_receiver"/>
</dbReference>
<keyword evidence="1 2" id="KW-0597">Phosphoprotein</keyword>
<dbReference type="Gene3D" id="3.40.50.2300">
    <property type="match status" value="1"/>
</dbReference>
<reference evidence="4 5" key="1">
    <citation type="submission" date="2022-02" db="EMBL/GenBank/DDBJ databases">
        <authorList>
            <person name="Min J."/>
        </authorList>
    </citation>
    <scope>NUCLEOTIDE SEQUENCE [LARGE SCALE GENOMIC DNA]</scope>
    <source>
        <strain evidence="4 5">GR10-1</strain>
    </source>
</reference>
<evidence type="ECO:0000313" key="5">
    <source>
        <dbReference type="Proteomes" id="UP001202248"/>
    </source>
</evidence>
<evidence type="ECO:0000259" key="3">
    <source>
        <dbReference type="PROSITE" id="PS50110"/>
    </source>
</evidence>
<dbReference type="SMART" id="SM00448">
    <property type="entry name" value="REC"/>
    <property type="match status" value="1"/>
</dbReference>
<evidence type="ECO:0000256" key="2">
    <source>
        <dbReference type="PROSITE-ProRule" id="PRU00169"/>
    </source>
</evidence>
<sequence>MMKYKNVLIVEDDIDIREVISLVLTGDYQLTMCSSARALNAEISKALPDVIVLDIMLPDGNGVDLCQRIKSDPLSKHVPILLMSAHKNESTLESGADAFIAKPFNIKSFRSLVESFL</sequence>
<accession>A0ABS9SH95</accession>
<feature type="domain" description="Response regulatory" evidence="3">
    <location>
        <begin position="6"/>
        <end position="117"/>
    </location>
</feature>
<organism evidence="4 5">
    <name type="scientific">Niabella ginsengisoli</name>
    <dbReference type="NCBI Taxonomy" id="522298"/>
    <lineage>
        <taxon>Bacteria</taxon>
        <taxon>Pseudomonadati</taxon>
        <taxon>Bacteroidota</taxon>
        <taxon>Chitinophagia</taxon>
        <taxon>Chitinophagales</taxon>
        <taxon>Chitinophagaceae</taxon>
        <taxon>Niabella</taxon>
    </lineage>
</organism>
<gene>
    <name evidence="4" type="ORF">MKP09_06225</name>
</gene>
<name>A0ABS9SH95_9BACT</name>
<evidence type="ECO:0000256" key="1">
    <source>
        <dbReference type="ARBA" id="ARBA00022553"/>
    </source>
</evidence>
<evidence type="ECO:0000313" key="4">
    <source>
        <dbReference type="EMBL" id="MCH5597529.1"/>
    </source>
</evidence>
<proteinExistence type="predicted"/>
<dbReference type="PANTHER" id="PTHR44591:SF3">
    <property type="entry name" value="RESPONSE REGULATORY DOMAIN-CONTAINING PROTEIN"/>
    <property type="match status" value="1"/>
</dbReference>
<feature type="modified residue" description="4-aspartylphosphate" evidence="2">
    <location>
        <position position="54"/>
    </location>
</feature>
<dbReference type="InterPro" id="IPR050595">
    <property type="entry name" value="Bact_response_regulator"/>
</dbReference>
<dbReference type="Proteomes" id="UP001202248">
    <property type="component" value="Unassembled WGS sequence"/>
</dbReference>
<dbReference type="InterPro" id="IPR011006">
    <property type="entry name" value="CheY-like_superfamily"/>
</dbReference>
<keyword evidence="5" id="KW-1185">Reference proteome</keyword>